<dbReference type="Proteomes" id="UP001055125">
    <property type="component" value="Unassembled WGS sequence"/>
</dbReference>
<reference evidence="3" key="1">
    <citation type="journal article" date="2021" name="Front. Microbiol.">
        <title>Comprehensive Comparative Genomics and Phenotyping of Methylobacterium Species.</title>
        <authorList>
            <person name="Alessa O."/>
            <person name="Ogura Y."/>
            <person name="Fujitani Y."/>
            <person name="Takami H."/>
            <person name="Hayashi T."/>
            <person name="Sahin N."/>
            <person name="Tani A."/>
        </authorList>
    </citation>
    <scope>NUCLEOTIDE SEQUENCE</scope>
    <source>
        <strain evidence="3">DSM 19015</strain>
    </source>
</reference>
<dbReference type="InterPro" id="IPR003313">
    <property type="entry name" value="AraC-bd"/>
</dbReference>
<feature type="domain" description="HTH araC/xylS-type" evidence="2">
    <location>
        <begin position="158"/>
        <end position="233"/>
    </location>
</feature>
<evidence type="ECO:0000259" key="2">
    <source>
        <dbReference type="PROSITE" id="PS01124"/>
    </source>
</evidence>
<organism evidence="3 4">
    <name type="scientific">Methylobacterium iners</name>
    <dbReference type="NCBI Taxonomy" id="418707"/>
    <lineage>
        <taxon>Bacteria</taxon>
        <taxon>Pseudomonadati</taxon>
        <taxon>Pseudomonadota</taxon>
        <taxon>Alphaproteobacteria</taxon>
        <taxon>Hyphomicrobiales</taxon>
        <taxon>Methylobacteriaceae</taxon>
        <taxon>Methylobacterium</taxon>
    </lineage>
</organism>
<reference evidence="3" key="2">
    <citation type="submission" date="2021-08" db="EMBL/GenBank/DDBJ databases">
        <authorList>
            <person name="Tani A."/>
            <person name="Ola A."/>
            <person name="Ogura Y."/>
            <person name="Katsura K."/>
            <person name="Hayashi T."/>
        </authorList>
    </citation>
    <scope>NUCLEOTIDE SEQUENCE</scope>
    <source>
        <strain evidence="3">DSM 19015</strain>
    </source>
</reference>
<protein>
    <submittedName>
        <fullName evidence="3">HTH-type transcriptional regulator NimR</fullName>
    </submittedName>
</protein>
<name>A0ABQ4RSE4_9HYPH</name>
<dbReference type="Gene3D" id="1.10.10.60">
    <property type="entry name" value="Homeodomain-like"/>
    <property type="match status" value="1"/>
</dbReference>
<dbReference type="SUPFAM" id="SSF51182">
    <property type="entry name" value="RmlC-like cupins"/>
    <property type="match status" value="1"/>
</dbReference>
<dbReference type="Pfam" id="PF12833">
    <property type="entry name" value="HTH_18"/>
    <property type="match status" value="1"/>
</dbReference>
<evidence type="ECO:0000313" key="4">
    <source>
        <dbReference type="Proteomes" id="UP001055125"/>
    </source>
</evidence>
<dbReference type="Gene3D" id="2.60.120.10">
    <property type="entry name" value="Jelly Rolls"/>
    <property type="match status" value="1"/>
</dbReference>
<evidence type="ECO:0000313" key="3">
    <source>
        <dbReference type="EMBL" id="GJD93639.1"/>
    </source>
</evidence>
<dbReference type="InterPro" id="IPR014710">
    <property type="entry name" value="RmlC-like_jellyroll"/>
</dbReference>
<dbReference type="EMBL" id="BPQP01000012">
    <property type="protein sequence ID" value="GJD93639.1"/>
    <property type="molecule type" value="Genomic_DNA"/>
</dbReference>
<proteinExistence type="predicted"/>
<keyword evidence="4" id="KW-1185">Reference proteome</keyword>
<sequence length="251" mass="27699">MRSTASEDYQRVPRPVAVMPKAFRAGSDTGRHEHHRAQLLFAVSGLMTVTADVGTWVIPEAHALWIPPRLPHLVAMHGPVAMCSAYLDMEAITDLPSDARVIEVSPLLASVLAALAEEPLLYDVAGRGGHLAALLLDEIRRAREAPLTLPLPTNHRLRKACLRLIEEPSADLDLDAWADHVGVSRRTFTRGFREETGMSFGDWRARARVVRALTLEAEGRSARQIANAVGYRSLQALRTRMDRILRGADVP</sequence>
<dbReference type="PROSITE" id="PS01124">
    <property type="entry name" value="HTH_ARAC_FAMILY_2"/>
    <property type="match status" value="1"/>
</dbReference>
<gene>
    <name evidence="3" type="primary">nimR</name>
    <name evidence="3" type="ORF">OCOJLMKI_0835</name>
</gene>
<dbReference type="RefSeq" id="WP_238242837.1">
    <property type="nucleotide sequence ID" value="NZ_BPQP01000012.1"/>
</dbReference>
<dbReference type="InterPro" id="IPR018060">
    <property type="entry name" value="HTH_AraC"/>
</dbReference>
<comment type="caution">
    <text evidence="3">The sequence shown here is derived from an EMBL/GenBank/DDBJ whole genome shotgun (WGS) entry which is preliminary data.</text>
</comment>
<dbReference type="SMART" id="SM00342">
    <property type="entry name" value="HTH_ARAC"/>
    <property type="match status" value="1"/>
</dbReference>
<accession>A0ABQ4RSE4</accession>
<dbReference type="InterPro" id="IPR011051">
    <property type="entry name" value="RmlC_Cupin_sf"/>
</dbReference>
<dbReference type="CDD" id="cd06124">
    <property type="entry name" value="cupin_NimR-like_N"/>
    <property type="match status" value="1"/>
</dbReference>
<dbReference type="Pfam" id="PF02311">
    <property type="entry name" value="AraC_binding"/>
    <property type="match status" value="1"/>
</dbReference>
<dbReference type="PANTHER" id="PTHR11019">
    <property type="entry name" value="HTH-TYPE TRANSCRIPTIONAL REGULATOR NIMR"/>
    <property type="match status" value="1"/>
</dbReference>
<keyword evidence="1" id="KW-0238">DNA-binding</keyword>
<dbReference type="PANTHER" id="PTHR11019:SF159">
    <property type="entry name" value="TRANSCRIPTIONAL REGULATOR-RELATED"/>
    <property type="match status" value="1"/>
</dbReference>
<evidence type="ECO:0000256" key="1">
    <source>
        <dbReference type="ARBA" id="ARBA00023125"/>
    </source>
</evidence>